<dbReference type="InterPro" id="IPR007016">
    <property type="entry name" value="O-antigen_ligase-rel_domated"/>
</dbReference>
<sequence>MNVSFSNSGSVAPLRADTLFLILIGIFAAIGGGLTAMVGGTIPFFLYSLPIAAAVVLADYRNGVWLLVLLLPFASTQMVPRQVFEVTGFNSENCLLVLTFSSLCLASLREAVRFPHLPPALLVYVALIALAAYSGSGSAEQAITIPGEEPLTVKTYILDNFAKPMIILVVAWMAAVVSRNGGGQSLIWALAGALVTFFMLVVADLVGNGISLESLASAGERGFLSWTGMHANEIGLMANLGFAILLYTAVATARPIPRLTLFACAIAAAAMAALTFSRGAFIGLAIIVGHYLITRRRTGQIVLALSIIVGVTLLLPGAFVERATTGFATEDTHAITAGRPDMIWRPLLPTFWEAPILGHGLGSTMWATPNLRGEMLPVGHPHNAYLGVLFDMGMVGVAVVAAFFWSAWAMFRRLAKNHGDPLWRGVFEGGVVCLMCLAVQGLTDDRFVPTYPQVALWLCYGLALGQAQSTCSTKRTQP</sequence>
<dbReference type="Pfam" id="PF04932">
    <property type="entry name" value="Wzy_C"/>
    <property type="match status" value="1"/>
</dbReference>
<keyword evidence="8" id="KW-1185">Reference proteome</keyword>
<dbReference type="EMBL" id="VLLA01000017">
    <property type="protein sequence ID" value="TWI64679.1"/>
    <property type="molecule type" value="Genomic_DNA"/>
</dbReference>
<keyword evidence="3 5" id="KW-1133">Transmembrane helix</keyword>
<dbReference type="GO" id="GO:0016020">
    <property type="term" value="C:membrane"/>
    <property type="evidence" value="ECO:0007669"/>
    <property type="project" value="UniProtKB-SubCell"/>
</dbReference>
<reference evidence="7 8" key="1">
    <citation type="journal article" date="2015" name="Stand. Genomic Sci.">
        <title>Genomic Encyclopedia of Bacterial and Archaeal Type Strains, Phase III: the genomes of soil and plant-associated and newly described type strains.</title>
        <authorList>
            <person name="Whitman W.B."/>
            <person name="Woyke T."/>
            <person name="Klenk H.P."/>
            <person name="Zhou Y."/>
            <person name="Lilburn T.G."/>
            <person name="Beck B.J."/>
            <person name="De Vos P."/>
            <person name="Vandamme P."/>
            <person name="Eisen J.A."/>
            <person name="Garrity G."/>
            <person name="Hugenholtz P."/>
            <person name="Kyrpides N.C."/>
        </authorList>
    </citation>
    <scope>NUCLEOTIDE SEQUENCE [LARGE SCALE GENOMIC DNA]</scope>
    <source>
        <strain evidence="7 8">CGMCC 1.10948</strain>
    </source>
</reference>
<accession>A0A562R6I5</accession>
<feature type="transmembrane region" description="Helical" evidence="5">
    <location>
        <begin position="156"/>
        <end position="174"/>
    </location>
</feature>
<comment type="caution">
    <text evidence="7">The sequence shown here is derived from an EMBL/GenBank/DDBJ whole genome shotgun (WGS) entry which is preliminary data.</text>
</comment>
<evidence type="ECO:0000256" key="5">
    <source>
        <dbReference type="SAM" id="Phobius"/>
    </source>
</evidence>
<dbReference type="PANTHER" id="PTHR37422:SF21">
    <property type="entry name" value="EXOQ-LIKE PROTEIN"/>
    <property type="match status" value="1"/>
</dbReference>
<keyword evidence="7" id="KW-0436">Ligase</keyword>
<dbReference type="InterPro" id="IPR051533">
    <property type="entry name" value="WaaL-like"/>
</dbReference>
<protein>
    <submittedName>
        <fullName evidence="7">O-antigen ligase-like membrane protein</fullName>
    </submittedName>
</protein>
<dbReference type="PANTHER" id="PTHR37422">
    <property type="entry name" value="TEICHURONIC ACID BIOSYNTHESIS PROTEIN TUAE"/>
    <property type="match status" value="1"/>
</dbReference>
<evidence type="ECO:0000256" key="2">
    <source>
        <dbReference type="ARBA" id="ARBA00022692"/>
    </source>
</evidence>
<dbReference type="Proteomes" id="UP000316291">
    <property type="component" value="Unassembled WGS sequence"/>
</dbReference>
<organism evidence="7 8">
    <name type="scientific">Bradyrhizobium huanghuaihaiense</name>
    <dbReference type="NCBI Taxonomy" id="990078"/>
    <lineage>
        <taxon>Bacteria</taxon>
        <taxon>Pseudomonadati</taxon>
        <taxon>Pseudomonadota</taxon>
        <taxon>Alphaproteobacteria</taxon>
        <taxon>Hyphomicrobiales</taxon>
        <taxon>Nitrobacteraceae</taxon>
        <taxon>Bradyrhizobium</taxon>
    </lineage>
</organism>
<dbReference type="OrthoDB" id="8195628at2"/>
<feature type="transmembrane region" description="Helical" evidence="5">
    <location>
        <begin position="186"/>
        <end position="206"/>
    </location>
</feature>
<feature type="transmembrane region" description="Helical" evidence="5">
    <location>
        <begin position="259"/>
        <end position="289"/>
    </location>
</feature>
<dbReference type="GO" id="GO:0016874">
    <property type="term" value="F:ligase activity"/>
    <property type="evidence" value="ECO:0007669"/>
    <property type="project" value="UniProtKB-KW"/>
</dbReference>
<proteinExistence type="predicted"/>
<feature type="transmembrane region" description="Helical" evidence="5">
    <location>
        <begin position="384"/>
        <end position="410"/>
    </location>
</feature>
<evidence type="ECO:0000313" key="7">
    <source>
        <dbReference type="EMBL" id="TWI64679.1"/>
    </source>
</evidence>
<feature type="transmembrane region" description="Helical" evidence="5">
    <location>
        <begin position="20"/>
        <end position="45"/>
    </location>
</feature>
<evidence type="ECO:0000259" key="6">
    <source>
        <dbReference type="Pfam" id="PF04932"/>
    </source>
</evidence>
<feature type="transmembrane region" description="Helical" evidence="5">
    <location>
        <begin position="117"/>
        <end position="135"/>
    </location>
</feature>
<evidence type="ECO:0000256" key="3">
    <source>
        <dbReference type="ARBA" id="ARBA00022989"/>
    </source>
</evidence>
<gene>
    <name evidence="7" type="ORF">IQ16_05738</name>
</gene>
<feature type="transmembrane region" description="Helical" evidence="5">
    <location>
        <begin position="51"/>
        <end position="73"/>
    </location>
</feature>
<evidence type="ECO:0000256" key="4">
    <source>
        <dbReference type="ARBA" id="ARBA00023136"/>
    </source>
</evidence>
<dbReference type="RefSeq" id="WP_018643007.1">
    <property type="nucleotide sequence ID" value="NZ_VLLA01000017.1"/>
</dbReference>
<evidence type="ECO:0000256" key="1">
    <source>
        <dbReference type="ARBA" id="ARBA00004141"/>
    </source>
</evidence>
<dbReference type="AlphaFoldDB" id="A0A562R6I5"/>
<feature type="transmembrane region" description="Helical" evidence="5">
    <location>
        <begin position="234"/>
        <end position="253"/>
    </location>
</feature>
<evidence type="ECO:0000313" key="8">
    <source>
        <dbReference type="Proteomes" id="UP000316291"/>
    </source>
</evidence>
<keyword evidence="4 5" id="KW-0472">Membrane</keyword>
<feature type="domain" description="O-antigen ligase-related" evidence="6">
    <location>
        <begin position="264"/>
        <end position="400"/>
    </location>
</feature>
<keyword evidence="2 5" id="KW-0812">Transmembrane</keyword>
<name>A0A562R6I5_9BRAD</name>
<feature type="transmembrane region" description="Helical" evidence="5">
    <location>
        <begin position="301"/>
        <end position="320"/>
    </location>
</feature>
<comment type="subcellular location">
    <subcellularLocation>
        <location evidence="1">Membrane</location>
        <topology evidence="1">Multi-pass membrane protein</topology>
    </subcellularLocation>
</comment>